<keyword evidence="1" id="KW-1133">Transmembrane helix</keyword>
<protein>
    <submittedName>
        <fullName evidence="2">Uncharacterized protein</fullName>
    </submittedName>
</protein>
<comment type="caution">
    <text evidence="2">The sequence shown here is derived from an EMBL/GenBank/DDBJ whole genome shotgun (WGS) entry which is preliminary data.</text>
</comment>
<sequence>MFDWITEFAAWLLILPAVLFFIIYIFFASFPKTRNRAPKWAADGSTFFLILAVHVWMLLLFGHSFLLYLLLVLFILGIVIIIAYARRDGELYVSRVFRTYWRLCFFCFWFSILIALCDWSCTCTYLSAFKLMNVLFWGIKWGMVLPATCPHFIF</sequence>
<dbReference type="EMBL" id="AODF01000014">
    <property type="protein sequence ID" value="EUJ32067.1"/>
    <property type="molecule type" value="Genomic_DNA"/>
</dbReference>
<evidence type="ECO:0000313" key="2">
    <source>
        <dbReference type="EMBL" id="EUJ32067.1"/>
    </source>
</evidence>
<accession>A0ABN0RFN3</accession>
<feature type="transmembrane region" description="Helical" evidence="1">
    <location>
        <begin position="6"/>
        <end position="28"/>
    </location>
</feature>
<feature type="transmembrane region" description="Helical" evidence="1">
    <location>
        <begin position="65"/>
        <end position="85"/>
    </location>
</feature>
<feature type="transmembrane region" description="Helical" evidence="1">
    <location>
        <begin position="106"/>
        <end position="128"/>
    </location>
</feature>
<organism evidence="2 3">
    <name type="scientific">Listeria floridensis FSL S10-1187</name>
    <dbReference type="NCBI Taxonomy" id="1265817"/>
    <lineage>
        <taxon>Bacteria</taxon>
        <taxon>Bacillati</taxon>
        <taxon>Bacillota</taxon>
        <taxon>Bacilli</taxon>
        <taxon>Bacillales</taxon>
        <taxon>Listeriaceae</taxon>
        <taxon>Listeria</taxon>
    </lineage>
</organism>
<gene>
    <name evidence="2" type="ORF">MFLO_07777</name>
</gene>
<feature type="transmembrane region" description="Helical" evidence="1">
    <location>
        <begin position="40"/>
        <end position="59"/>
    </location>
</feature>
<dbReference type="Proteomes" id="UP000019249">
    <property type="component" value="Unassembled WGS sequence"/>
</dbReference>
<dbReference type="InterPro" id="IPR024515">
    <property type="entry name" value="DUF3397"/>
</dbReference>
<proteinExistence type="predicted"/>
<reference evidence="2 3" key="1">
    <citation type="journal article" date="2014" name="Int. J. Syst. Evol. Microbiol.">
        <title>Listeria floridensis sp. nov., Listeria aquatica sp. nov., Listeria cornellensis sp. nov., Listeria riparia sp. nov. and Listeria grandensis sp. nov., from agricultural and natural environments.</title>
        <authorList>
            <person name="den Bakker H.C."/>
            <person name="Warchocki S."/>
            <person name="Wright E.M."/>
            <person name="Allred A.F."/>
            <person name="Ahlstrom C."/>
            <person name="Manuel C.S."/>
            <person name="Stasiewicz M.J."/>
            <person name="Burrell A."/>
            <person name="Roof S."/>
            <person name="Strawn L."/>
            <person name="Fortes E.D."/>
            <person name="Nightingale K.K."/>
            <person name="Kephart D."/>
            <person name="Wiedmann M."/>
        </authorList>
    </citation>
    <scope>NUCLEOTIDE SEQUENCE [LARGE SCALE GENOMIC DNA]</scope>
    <source>
        <strain evidence="2 3">FSL S10-1187</strain>
    </source>
</reference>
<name>A0ABN0RFN3_9LIST</name>
<dbReference type="Pfam" id="PF11877">
    <property type="entry name" value="DUF3397"/>
    <property type="match status" value="1"/>
</dbReference>
<keyword evidence="1" id="KW-0472">Membrane</keyword>
<evidence type="ECO:0000256" key="1">
    <source>
        <dbReference type="SAM" id="Phobius"/>
    </source>
</evidence>
<keyword evidence="3" id="KW-1185">Reference proteome</keyword>
<dbReference type="RefSeq" id="WP_241433570.1">
    <property type="nucleotide sequence ID" value="NZ_AODF01000014.1"/>
</dbReference>
<keyword evidence="1" id="KW-0812">Transmembrane</keyword>
<evidence type="ECO:0000313" key="3">
    <source>
        <dbReference type="Proteomes" id="UP000019249"/>
    </source>
</evidence>